<dbReference type="InterPro" id="IPR012349">
    <property type="entry name" value="Split_barrel_FMN-bd"/>
</dbReference>
<dbReference type="PANTHER" id="PTHR35176">
    <property type="entry name" value="HEME OXYGENASE HI_0854-RELATED"/>
    <property type="match status" value="1"/>
</dbReference>
<evidence type="ECO:0000313" key="2">
    <source>
        <dbReference type="EMBL" id="BBZ15558.1"/>
    </source>
</evidence>
<evidence type="ECO:0000313" key="3">
    <source>
        <dbReference type="EMBL" id="ORA40251.1"/>
    </source>
</evidence>
<dbReference type="InterPro" id="IPR052019">
    <property type="entry name" value="F420H2_bilvrd_red/Heme_oxyg"/>
</dbReference>
<proteinExistence type="predicted"/>
<keyword evidence="5" id="KW-1185">Reference proteome</keyword>
<reference evidence="3 4" key="1">
    <citation type="submission" date="2016-12" db="EMBL/GenBank/DDBJ databases">
        <title>The new phylogeny of genus Mycobacterium.</title>
        <authorList>
            <person name="Tortoli E."/>
            <person name="Trovato A."/>
            <person name="Cirillo D.M."/>
        </authorList>
    </citation>
    <scope>NUCLEOTIDE SEQUENCE [LARGE SCALE GENOMIC DNA]</scope>
    <source>
        <strain evidence="3 4">DSM 44624</strain>
    </source>
</reference>
<accession>A0A7I7WI75</accession>
<evidence type="ECO:0000313" key="4">
    <source>
        <dbReference type="Proteomes" id="UP000192441"/>
    </source>
</evidence>
<dbReference type="GO" id="GO:0070967">
    <property type="term" value="F:coenzyme F420 binding"/>
    <property type="evidence" value="ECO:0007669"/>
    <property type="project" value="TreeGrafter"/>
</dbReference>
<dbReference type="EMBL" id="MVHM01000002">
    <property type="protein sequence ID" value="ORA40251.1"/>
    <property type="molecule type" value="Genomic_DNA"/>
</dbReference>
<dbReference type="EMBL" id="AP022607">
    <property type="protein sequence ID" value="BBZ15558.1"/>
    <property type="molecule type" value="Genomic_DNA"/>
</dbReference>
<protein>
    <recommendedName>
        <fullName evidence="6">Pyridoxamine 5'-phosphate oxidase putative domain-containing protein</fullName>
    </recommendedName>
</protein>
<dbReference type="Gene3D" id="2.30.110.10">
    <property type="entry name" value="Electron Transport, Fmn-binding Protein, Chain A"/>
    <property type="match status" value="1"/>
</dbReference>
<sequence length="151" mass="17186">MDFSRLRLSHSELLRLLSTQTECTLSWLNPEGWPVAAVQTFVWHDDALWVTSFRDRPRVSLLAREPRSAVTVSSMGTPLEAQQMASARTVATVHDDESSARWFYPIFSQRVISDRTGARAMARALAEQDRVIIELRPQSWNTFRGARIRAG</sequence>
<evidence type="ECO:0000256" key="1">
    <source>
        <dbReference type="ARBA" id="ARBA00023002"/>
    </source>
</evidence>
<geneLocation type="plasmid" evidence="2 5">
    <name>pJCM12687</name>
</geneLocation>
<dbReference type="OrthoDB" id="5180813at2"/>
<dbReference type="Proteomes" id="UP000192441">
    <property type="component" value="Unassembled WGS sequence"/>
</dbReference>
<dbReference type="GO" id="GO:0005829">
    <property type="term" value="C:cytosol"/>
    <property type="evidence" value="ECO:0007669"/>
    <property type="project" value="TreeGrafter"/>
</dbReference>
<keyword evidence="2" id="KW-0614">Plasmid</keyword>
<dbReference type="Proteomes" id="UP000467379">
    <property type="component" value="Plasmid pJCM12687"/>
</dbReference>
<organism evidence="3 4">
    <name type="scientific">Mycobacterium branderi</name>
    <dbReference type="NCBI Taxonomy" id="43348"/>
    <lineage>
        <taxon>Bacteria</taxon>
        <taxon>Bacillati</taxon>
        <taxon>Actinomycetota</taxon>
        <taxon>Actinomycetes</taxon>
        <taxon>Mycobacteriales</taxon>
        <taxon>Mycobacteriaceae</taxon>
        <taxon>Mycobacterium</taxon>
    </lineage>
</organism>
<reference evidence="2" key="3">
    <citation type="submission" date="2020-02" db="EMBL/GenBank/DDBJ databases">
        <authorList>
            <person name="Matsumoto Y."/>
            <person name="Motooka D."/>
            <person name="Nakamura S."/>
        </authorList>
    </citation>
    <scope>NUCLEOTIDE SEQUENCE</scope>
    <source>
        <strain evidence="2">JCM 12687</strain>
        <plasmid evidence="2">pJCM12687</plasmid>
    </source>
</reference>
<dbReference type="RefSeq" id="WP_083130639.1">
    <property type="nucleotide sequence ID" value="NZ_AP022607.1"/>
</dbReference>
<dbReference type="SUPFAM" id="SSF50475">
    <property type="entry name" value="FMN-binding split barrel"/>
    <property type="match status" value="1"/>
</dbReference>
<reference evidence="2 5" key="2">
    <citation type="journal article" date="2019" name="Emerg. Microbes Infect.">
        <title>Comprehensive subspecies identification of 175 nontuberculous mycobacteria species based on 7547 genomic profiles.</title>
        <authorList>
            <person name="Matsumoto Y."/>
            <person name="Kinjo T."/>
            <person name="Motooka D."/>
            <person name="Nabeya D."/>
            <person name="Jung N."/>
            <person name="Uechi K."/>
            <person name="Horii T."/>
            <person name="Iida T."/>
            <person name="Fujita J."/>
            <person name="Nakamura S."/>
        </authorList>
    </citation>
    <scope>NUCLEOTIDE SEQUENCE [LARGE SCALE GENOMIC DNA]</scope>
    <source>
        <strain evidence="2 5">JCM 12687</strain>
        <plasmid evidence="2">pJCM12687</plasmid>
    </source>
</reference>
<name>A0A7I7WI75_9MYCO</name>
<dbReference type="GO" id="GO:0016627">
    <property type="term" value="F:oxidoreductase activity, acting on the CH-CH group of donors"/>
    <property type="evidence" value="ECO:0007669"/>
    <property type="project" value="TreeGrafter"/>
</dbReference>
<dbReference type="AlphaFoldDB" id="A0A7I7WI75"/>
<evidence type="ECO:0000313" key="5">
    <source>
        <dbReference type="Proteomes" id="UP000467379"/>
    </source>
</evidence>
<gene>
    <name evidence="3" type="ORF">BST20_06760</name>
    <name evidence="2" type="ORF">MBRA_57530</name>
</gene>
<dbReference type="PANTHER" id="PTHR35176:SF6">
    <property type="entry name" value="HEME OXYGENASE HI_0854-RELATED"/>
    <property type="match status" value="1"/>
</dbReference>
<keyword evidence="1" id="KW-0560">Oxidoreductase</keyword>
<evidence type="ECO:0008006" key="6">
    <source>
        <dbReference type="Google" id="ProtNLM"/>
    </source>
</evidence>